<organism evidence="4 5">
    <name type="scientific">Diaporthe australafricana</name>
    <dbReference type="NCBI Taxonomy" id="127596"/>
    <lineage>
        <taxon>Eukaryota</taxon>
        <taxon>Fungi</taxon>
        <taxon>Dikarya</taxon>
        <taxon>Ascomycota</taxon>
        <taxon>Pezizomycotina</taxon>
        <taxon>Sordariomycetes</taxon>
        <taxon>Sordariomycetidae</taxon>
        <taxon>Diaporthales</taxon>
        <taxon>Diaporthaceae</taxon>
        <taxon>Diaporthe</taxon>
    </lineage>
</organism>
<keyword evidence="1" id="KW-0175">Coiled coil</keyword>
<accession>A0ABR3W779</accession>
<dbReference type="InterPro" id="IPR056125">
    <property type="entry name" value="DUF7708"/>
</dbReference>
<proteinExistence type="predicted"/>
<evidence type="ECO:0000313" key="5">
    <source>
        <dbReference type="Proteomes" id="UP001583177"/>
    </source>
</evidence>
<feature type="coiled-coil region" evidence="1">
    <location>
        <begin position="237"/>
        <end position="264"/>
    </location>
</feature>
<dbReference type="Pfam" id="PF24809">
    <property type="entry name" value="DUF7708"/>
    <property type="match status" value="1"/>
</dbReference>
<feature type="compositionally biased region" description="Acidic residues" evidence="2">
    <location>
        <begin position="517"/>
        <end position="527"/>
    </location>
</feature>
<dbReference type="EMBL" id="JAWRVE010000134">
    <property type="protein sequence ID" value="KAL1854935.1"/>
    <property type="molecule type" value="Genomic_DNA"/>
</dbReference>
<feature type="region of interest" description="Disordered" evidence="2">
    <location>
        <begin position="517"/>
        <end position="541"/>
    </location>
</feature>
<evidence type="ECO:0000256" key="1">
    <source>
        <dbReference type="SAM" id="Coils"/>
    </source>
</evidence>
<reference evidence="4 5" key="1">
    <citation type="journal article" date="2024" name="IMA Fungus">
        <title>IMA Genome - F19 : A genome assembly and annotation guide to empower mycologists, including annotated draft genome sequences of Ceratocystis pirilliformis, Diaporthe australafricana, Fusarium ophioides, Paecilomyces lecythidis, and Sporothrix stenoceras.</title>
        <authorList>
            <person name="Aylward J."/>
            <person name="Wilson A.M."/>
            <person name="Visagie C.M."/>
            <person name="Spraker J."/>
            <person name="Barnes I."/>
            <person name="Buitendag C."/>
            <person name="Ceriani C."/>
            <person name="Del Mar Angel L."/>
            <person name="du Plessis D."/>
            <person name="Fuchs T."/>
            <person name="Gasser K."/>
            <person name="Kramer D."/>
            <person name="Li W."/>
            <person name="Munsamy K."/>
            <person name="Piso A."/>
            <person name="Price J.L."/>
            <person name="Sonnekus B."/>
            <person name="Thomas C."/>
            <person name="van der Nest A."/>
            <person name="van Dijk A."/>
            <person name="van Heerden A."/>
            <person name="van Vuuren N."/>
            <person name="Yilmaz N."/>
            <person name="Duong T.A."/>
            <person name="van der Merwe N.A."/>
            <person name="Wingfield M.J."/>
            <person name="Wingfield B.D."/>
        </authorList>
    </citation>
    <scope>NUCLEOTIDE SEQUENCE [LARGE SCALE GENOMIC DNA]</scope>
    <source>
        <strain evidence="4 5">CMW 18300</strain>
    </source>
</reference>
<comment type="caution">
    <text evidence="4">The sequence shown here is derived from an EMBL/GenBank/DDBJ whole genome shotgun (WGS) entry which is preliminary data.</text>
</comment>
<feature type="domain" description="DUF7708" evidence="3">
    <location>
        <begin position="92"/>
        <end position="208"/>
    </location>
</feature>
<keyword evidence="5" id="KW-1185">Reference proteome</keyword>
<protein>
    <recommendedName>
        <fullName evidence="3">DUF7708 domain-containing protein</fullName>
    </recommendedName>
</protein>
<evidence type="ECO:0000313" key="4">
    <source>
        <dbReference type="EMBL" id="KAL1854935.1"/>
    </source>
</evidence>
<sequence>MSEKYKAIAAGKTFSKNDLERIRHSEEEQENFRRRLKSNGNLTRQEEAALKIDNYDAFSVFWQDTLGTKAAFNTDRTRGAGKAGKKVTSFMASADDMIKDFNPIVEVVRDFGSPYGALAVGTVCFLFTVAKNRSKMEEDINTTLLEIRDRLPGVKMYGYIYGADNELEHMMQSKIVDAYESFISFCIAAAEFYTQRAWRRWLMAIGGNGHLDIRVSDVQKAVVAVRTAGEELVTRNVHDIKMQNEDLRRKIQELQDSQDNKNLDEIRRQLELEPFSLDKQREKLARYRRDITAEFDDSDFSDKTYAERLQVVENDAAFQDWLRHPKSRLLVLSGRNYVHEATNCWVSPIALDVIAKFTTTHAQGQDASIDDVCAFHVSTPRDGRYTFPGVVTALVYQLLLASKRSLRSVENETFLRADLEQYLDIQKRGGAVSATREPLQRLMLTVLGFFAAEKRTVWIILDRVDRGSDYVGESGMRQRNVHRQTLLHLMADLVRETDATVKVLAVVNTVDWDVEEKEDFGQSEEGSESVIVRTISEDDAG</sequence>
<evidence type="ECO:0000256" key="2">
    <source>
        <dbReference type="SAM" id="MobiDB-lite"/>
    </source>
</evidence>
<name>A0ABR3W779_9PEZI</name>
<evidence type="ECO:0000259" key="3">
    <source>
        <dbReference type="Pfam" id="PF24809"/>
    </source>
</evidence>
<dbReference type="Proteomes" id="UP001583177">
    <property type="component" value="Unassembled WGS sequence"/>
</dbReference>
<gene>
    <name evidence="4" type="ORF">Daus18300_011255</name>
</gene>